<protein>
    <recommendedName>
        <fullName evidence="9">Phenylacetate-coenzyme A ligase</fullName>
        <ecNumber evidence="8">6.2.1.30</ecNumber>
    </recommendedName>
    <alternativeName>
        <fullName evidence="10">Phenylacetyl-CoA ligase</fullName>
    </alternativeName>
</protein>
<dbReference type="InterPro" id="IPR000873">
    <property type="entry name" value="AMP-dep_synth/lig_dom"/>
</dbReference>
<comment type="subunit">
    <text evidence="1">Monomer.</text>
</comment>
<dbReference type="STRING" id="887929.HMP0721_1203"/>
<evidence type="ECO:0000256" key="10">
    <source>
        <dbReference type="ARBA" id="ARBA00075111"/>
    </source>
</evidence>
<keyword evidence="2" id="KW-0596">Phosphopantetheine</keyword>
<accession>E6MGS0</accession>
<dbReference type="InterPro" id="IPR051414">
    <property type="entry name" value="Adenylate-forming_Reductase"/>
</dbReference>
<name>E6MGS0_9FIRM</name>
<evidence type="ECO:0000256" key="9">
    <source>
        <dbReference type="ARBA" id="ARBA00068695"/>
    </source>
</evidence>
<sequence>MALRTRPESGMPAVGAAGNARYHAKARERVRVNLGGTAEVRLLSHGQGLFFDGRKSEAKEILMRAKPVRQLIDCVQRVAECSPFYQKIFEEHGVAAEDVKTMADFEALPFSEKDDLRRVYPLGLQAVPDERVVRIHSSSGTTGDPVIIPYTAKDVADWATMFARCYQMMGMTARDRIQITPGYGLWTAGIGFQAGAEKFGAMVVPMGPGNTEKQLKMMVDLQTTVLASTSSYALLLGEEIGRRGLRDKIALKKGIIGSERWGDKMRSRIKADLGIEIYDVYGLTEVYGPGIAIDCDHHVGLHYWDDFIYMEIIDPETLKPVPDGEYGEVVITTMHKEGAPLLRYRTHDISRLIPGPCPCGSPFPRHDRILGRTDDMFKVKAVNMYPRQVEDLLRTVPGVSSEYQVRITNEAGHDTVYLRFEVEDGASLSAAEAAVAGKFRAMIGISVKPQAGYIGSLPRSTKKTARVIDERNE</sequence>
<keyword evidence="5" id="KW-0547">Nucleotide-binding</keyword>
<dbReference type="GO" id="GO:0010124">
    <property type="term" value="P:phenylacetate catabolic process"/>
    <property type="evidence" value="ECO:0007669"/>
    <property type="project" value="InterPro"/>
</dbReference>
<proteinExistence type="inferred from homology"/>
<organism evidence="13 14">
    <name type="scientific">Pseudoramibacter alactolyticus ATCC 23263</name>
    <dbReference type="NCBI Taxonomy" id="887929"/>
    <lineage>
        <taxon>Bacteria</taxon>
        <taxon>Bacillati</taxon>
        <taxon>Bacillota</taxon>
        <taxon>Clostridia</taxon>
        <taxon>Eubacteriales</taxon>
        <taxon>Eubacteriaceae</taxon>
        <taxon>Pseudoramibacter</taxon>
    </lineage>
</organism>
<dbReference type="InterPro" id="IPR028154">
    <property type="entry name" value="AMP-dep_Lig_C"/>
</dbReference>
<keyword evidence="4" id="KW-0436">Ligase</keyword>
<dbReference type="PANTHER" id="PTHR43439:SF2">
    <property type="entry name" value="ENZYME, PUTATIVE (JCVI)-RELATED"/>
    <property type="match status" value="1"/>
</dbReference>
<dbReference type="FunFam" id="3.40.50.12780:FF:000016">
    <property type="entry name" value="Phenylacetate-coenzyme A ligase"/>
    <property type="match status" value="1"/>
</dbReference>
<dbReference type="PANTHER" id="PTHR43439">
    <property type="entry name" value="PHENYLACETATE-COENZYME A LIGASE"/>
    <property type="match status" value="1"/>
</dbReference>
<evidence type="ECO:0000259" key="11">
    <source>
        <dbReference type="Pfam" id="PF00501"/>
    </source>
</evidence>
<dbReference type="GO" id="GO:0000166">
    <property type="term" value="F:nucleotide binding"/>
    <property type="evidence" value="ECO:0007669"/>
    <property type="project" value="UniProtKB-KW"/>
</dbReference>
<comment type="caution">
    <text evidence="13">The sequence shown here is derived from an EMBL/GenBank/DDBJ whole genome shotgun (WGS) entry which is preliminary data.</text>
</comment>
<feature type="domain" description="AMP-dependent ligase C-terminal" evidence="12">
    <location>
        <begin position="382"/>
        <end position="471"/>
    </location>
</feature>
<dbReference type="InterPro" id="IPR011880">
    <property type="entry name" value="PA_CoA_ligase"/>
</dbReference>
<dbReference type="Proteomes" id="UP000004754">
    <property type="component" value="Unassembled WGS sequence"/>
</dbReference>
<keyword evidence="14" id="KW-1185">Reference proteome</keyword>
<dbReference type="EC" id="6.2.1.30" evidence="8"/>
<dbReference type="SUPFAM" id="SSF56801">
    <property type="entry name" value="Acetyl-CoA synthetase-like"/>
    <property type="match status" value="1"/>
</dbReference>
<evidence type="ECO:0000313" key="14">
    <source>
        <dbReference type="Proteomes" id="UP000004754"/>
    </source>
</evidence>
<evidence type="ECO:0000256" key="1">
    <source>
        <dbReference type="ARBA" id="ARBA00011245"/>
    </source>
</evidence>
<evidence type="ECO:0000256" key="6">
    <source>
        <dbReference type="ARBA" id="ARBA00060591"/>
    </source>
</evidence>
<dbReference type="Pfam" id="PF14535">
    <property type="entry name" value="AMP-binding_C_2"/>
    <property type="match status" value="1"/>
</dbReference>
<dbReference type="AlphaFoldDB" id="E6MGS0"/>
<evidence type="ECO:0000256" key="5">
    <source>
        <dbReference type="ARBA" id="ARBA00022741"/>
    </source>
</evidence>
<keyword evidence="3" id="KW-0597">Phosphoprotein</keyword>
<reference evidence="13 14" key="1">
    <citation type="submission" date="2010-12" db="EMBL/GenBank/DDBJ databases">
        <authorList>
            <person name="Muzny D."/>
            <person name="Qin X."/>
            <person name="Deng J."/>
            <person name="Jiang H."/>
            <person name="Liu Y."/>
            <person name="Qu J."/>
            <person name="Song X.-Z."/>
            <person name="Zhang L."/>
            <person name="Thornton R."/>
            <person name="Coyle M."/>
            <person name="Francisco L."/>
            <person name="Jackson L."/>
            <person name="Javaid M."/>
            <person name="Korchina V."/>
            <person name="Kovar C."/>
            <person name="Mata R."/>
            <person name="Mathew T."/>
            <person name="Ngo R."/>
            <person name="Nguyen L."/>
            <person name="Nguyen N."/>
            <person name="Okwuonu G."/>
            <person name="Ongeri F."/>
            <person name="Pham C."/>
            <person name="Simmons D."/>
            <person name="Wilczek-Boney K."/>
            <person name="Hale W."/>
            <person name="Jakkamsetti A."/>
            <person name="Pham P."/>
            <person name="Ruth R."/>
            <person name="San Lucas F."/>
            <person name="Warren J."/>
            <person name="Zhang J."/>
            <person name="Zhao Z."/>
            <person name="Zhou C."/>
            <person name="Zhu D."/>
            <person name="Lee S."/>
            <person name="Bess C."/>
            <person name="Blankenburg K."/>
            <person name="Forbes L."/>
            <person name="Fu Q."/>
            <person name="Gubbala S."/>
            <person name="Hirani K."/>
            <person name="Jayaseelan J.C."/>
            <person name="Lara F."/>
            <person name="Munidasa M."/>
            <person name="Palculict T."/>
            <person name="Patil S."/>
            <person name="Pu L.-L."/>
            <person name="Saada N."/>
            <person name="Tang L."/>
            <person name="Weissenberger G."/>
            <person name="Zhu Y."/>
            <person name="Hemphill L."/>
            <person name="Shang Y."/>
            <person name="Youmans B."/>
            <person name="Ayvaz T."/>
            <person name="Ross M."/>
            <person name="Santibanez J."/>
            <person name="Aqrawi P."/>
            <person name="Gross S."/>
            <person name="Joshi V."/>
            <person name="Fowler G."/>
            <person name="Nazareth L."/>
            <person name="Reid J."/>
            <person name="Worley K."/>
            <person name="Petrosino J."/>
            <person name="Highlander S."/>
            <person name="Gibbs R."/>
        </authorList>
    </citation>
    <scope>NUCLEOTIDE SEQUENCE [LARGE SCALE GENOMIC DNA]</scope>
    <source>
        <strain evidence="13 14">ATCC 23263</strain>
    </source>
</reference>
<dbReference type="GO" id="GO:0047475">
    <property type="term" value="F:phenylacetate-CoA ligase activity"/>
    <property type="evidence" value="ECO:0007669"/>
    <property type="project" value="UniProtKB-EC"/>
</dbReference>
<dbReference type="EMBL" id="AEQN01000016">
    <property type="protein sequence ID" value="EFV01810.1"/>
    <property type="molecule type" value="Genomic_DNA"/>
</dbReference>
<dbReference type="eggNOG" id="COG1541">
    <property type="taxonomic scope" value="Bacteria"/>
</dbReference>
<dbReference type="Gene3D" id="3.40.50.12780">
    <property type="entry name" value="N-terminal domain of ligase-like"/>
    <property type="match status" value="1"/>
</dbReference>
<dbReference type="HOGENOM" id="CLU_035301_1_1_9"/>
<gene>
    <name evidence="13" type="ORF">HMP0721_1203</name>
</gene>
<comment type="similarity">
    <text evidence="7">Belongs to the phenylacetyl-CoA ligase family.</text>
</comment>
<evidence type="ECO:0000259" key="12">
    <source>
        <dbReference type="Pfam" id="PF14535"/>
    </source>
</evidence>
<dbReference type="InterPro" id="IPR045851">
    <property type="entry name" value="AMP-bd_C_sf"/>
</dbReference>
<dbReference type="CDD" id="cd05913">
    <property type="entry name" value="PaaK"/>
    <property type="match status" value="1"/>
</dbReference>
<evidence type="ECO:0000256" key="2">
    <source>
        <dbReference type="ARBA" id="ARBA00022450"/>
    </source>
</evidence>
<evidence type="ECO:0000256" key="7">
    <source>
        <dbReference type="ARBA" id="ARBA00061566"/>
    </source>
</evidence>
<dbReference type="Pfam" id="PF00501">
    <property type="entry name" value="AMP-binding"/>
    <property type="match status" value="1"/>
</dbReference>
<dbReference type="Gene3D" id="3.30.300.30">
    <property type="match status" value="1"/>
</dbReference>
<feature type="domain" description="AMP-dependent synthetase/ligase" evidence="11">
    <location>
        <begin position="96"/>
        <end position="332"/>
    </location>
</feature>
<comment type="pathway">
    <text evidence="6">Aromatic compound metabolism; phenylacetate degradation.</text>
</comment>
<evidence type="ECO:0000256" key="3">
    <source>
        <dbReference type="ARBA" id="ARBA00022553"/>
    </source>
</evidence>
<dbReference type="InterPro" id="IPR042099">
    <property type="entry name" value="ANL_N_sf"/>
</dbReference>
<evidence type="ECO:0000256" key="8">
    <source>
        <dbReference type="ARBA" id="ARBA00066629"/>
    </source>
</evidence>
<evidence type="ECO:0000313" key="13">
    <source>
        <dbReference type="EMBL" id="EFV01810.1"/>
    </source>
</evidence>
<evidence type="ECO:0000256" key="4">
    <source>
        <dbReference type="ARBA" id="ARBA00022598"/>
    </source>
</evidence>